<keyword evidence="2 4" id="KW-0378">Hydrolase</keyword>
<evidence type="ECO:0000256" key="1">
    <source>
        <dbReference type="ARBA" id="ARBA00001946"/>
    </source>
</evidence>
<evidence type="ECO:0000313" key="7">
    <source>
        <dbReference type="Proteomes" id="UP001064896"/>
    </source>
</evidence>
<dbReference type="InterPro" id="IPR000086">
    <property type="entry name" value="NUDIX_hydrolase_dom"/>
</dbReference>
<protein>
    <submittedName>
        <fullName evidence="6">NUDIX hydrolase</fullName>
    </submittedName>
</protein>
<dbReference type="Gene3D" id="3.90.79.10">
    <property type="entry name" value="Nucleoside Triphosphate Pyrophosphohydrolase"/>
    <property type="match status" value="1"/>
</dbReference>
<keyword evidence="7" id="KW-1185">Reference proteome</keyword>
<evidence type="ECO:0000256" key="3">
    <source>
        <dbReference type="ARBA" id="ARBA00022842"/>
    </source>
</evidence>
<evidence type="ECO:0000256" key="2">
    <source>
        <dbReference type="ARBA" id="ARBA00022801"/>
    </source>
</evidence>
<dbReference type="Proteomes" id="UP001064896">
    <property type="component" value="Chromosome"/>
</dbReference>
<gene>
    <name evidence="6" type="ORF">PSm6_25310</name>
</gene>
<dbReference type="CDD" id="cd04667">
    <property type="entry name" value="NUDIX_Hydrolase"/>
    <property type="match status" value="1"/>
</dbReference>
<dbReference type="InterPro" id="IPR015797">
    <property type="entry name" value="NUDIX_hydrolase-like_dom_sf"/>
</dbReference>
<proteinExistence type="inferred from homology"/>
<dbReference type="Pfam" id="PF00293">
    <property type="entry name" value="NUDIX"/>
    <property type="match status" value="1"/>
</dbReference>
<feature type="domain" description="Nudix hydrolase" evidence="5">
    <location>
        <begin position="17"/>
        <end position="136"/>
    </location>
</feature>
<evidence type="ECO:0000256" key="4">
    <source>
        <dbReference type="RuleBase" id="RU003476"/>
    </source>
</evidence>
<keyword evidence="3" id="KW-0460">Magnesium</keyword>
<organism evidence="6 7">
    <name type="scientific">Pseudomonas solani</name>
    <dbReference type="NCBI Taxonomy" id="2731552"/>
    <lineage>
        <taxon>Bacteria</taxon>
        <taxon>Pseudomonadati</taxon>
        <taxon>Pseudomonadota</taxon>
        <taxon>Gammaproteobacteria</taxon>
        <taxon>Pseudomonadales</taxon>
        <taxon>Pseudomonadaceae</taxon>
        <taxon>Pseudomonas</taxon>
    </lineage>
</organism>
<dbReference type="PRINTS" id="PR00502">
    <property type="entry name" value="NUDIXFAMILY"/>
</dbReference>
<dbReference type="PANTHER" id="PTHR43222">
    <property type="entry name" value="NUDIX HYDROLASE 23"/>
    <property type="match status" value="1"/>
</dbReference>
<dbReference type="PANTHER" id="PTHR43222:SF2">
    <property type="entry name" value="NUDIX HYDROLASE 23, CHLOROPLASTIC"/>
    <property type="match status" value="1"/>
</dbReference>
<dbReference type="InterPro" id="IPR020476">
    <property type="entry name" value="Nudix_hydrolase"/>
</dbReference>
<dbReference type="EMBL" id="AP023081">
    <property type="protein sequence ID" value="BCD86124.1"/>
    <property type="molecule type" value="Genomic_DNA"/>
</dbReference>
<comment type="cofactor">
    <cofactor evidence="1">
        <name>Mg(2+)</name>
        <dbReference type="ChEBI" id="CHEBI:18420"/>
    </cofactor>
</comment>
<accession>A0ABN6BUA3</accession>
<name>A0ABN6BUA3_9PSED</name>
<dbReference type="InterPro" id="IPR020084">
    <property type="entry name" value="NUDIX_hydrolase_CS"/>
</dbReference>
<sequence>MTVPVFQRSGRGGEQMGRAIKERATVICRLEDKILFVRKPKSKWTLPGGRIEADEAPGQAAFRELVEETGLAVETLDYIAPLELYTTLHYVFEAPMPESQQPTPLNEIADCRWFSVEDLGKRSINKAIRRLLKTCQRPGA</sequence>
<evidence type="ECO:0000313" key="6">
    <source>
        <dbReference type="EMBL" id="BCD86124.1"/>
    </source>
</evidence>
<dbReference type="SUPFAM" id="SSF55811">
    <property type="entry name" value="Nudix"/>
    <property type="match status" value="1"/>
</dbReference>
<reference evidence="6" key="1">
    <citation type="submission" date="2020-05" db="EMBL/GenBank/DDBJ databases">
        <title>Complete genome sequence of Pseudomonas sp. Sm006.</title>
        <authorList>
            <person name="Takeuchi K."/>
            <person name="Someya N."/>
        </authorList>
    </citation>
    <scope>NUCLEOTIDE SEQUENCE</scope>
    <source>
        <strain evidence="6">Sm006</strain>
    </source>
</reference>
<evidence type="ECO:0000259" key="5">
    <source>
        <dbReference type="PROSITE" id="PS51462"/>
    </source>
</evidence>
<comment type="similarity">
    <text evidence="4">Belongs to the Nudix hydrolase family.</text>
</comment>
<dbReference type="PROSITE" id="PS00893">
    <property type="entry name" value="NUDIX_BOX"/>
    <property type="match status" value="1"/>
</dbReference>
<dbReference type="PROSITE" id="PS51462">
    <property type="entry name" value="NUDIX"/>
    <property type="match status" value="1"/>
</dbReference>
<dbReference type="GO" id="GO:0016787">
    <property type="term" value="F:hydrolase activity"/>
    <property type="evidence" value="ECO:0007669"/>
    <property type="project" value="UniProtKB-KW"/>
</dbReference>